<evidence type="ECO:0000256" key="1">
    <source>
        <dbReference type="SAM" id="MobiDB-lite"/>
    </source>
</evidence>
<feature type="non-terminal residue" evidence="2">
    <location>
        <position position="180"/>
    </location>
</feature>
<evidence type="ECO:0000313" key="2">
    <source>
        <dbReference type="EMBL" id="MBA0780713.1"/>
    </source>
</evidence>
<accession>A0A7J9F5Y9</accession>
<dbReference type="PANTHER" id="PTHR12436">
    <property type="entry name" value="80 KDA MCM3-ASSOCIATED PROTEIN"/>
    <property type="match status" value="1"/>
</dbReference>
<dbReference type="InterPro" id="IPR045107">
    <property type="entry name" value="SAC3/GANP/THP3"/>
</dbReference>
<protein>
    <submittedName>
        <fullName evidence="2">Uncharacterized protein</fullName>
    </submittedName>
</protein>
<keyword evidence="3" id="KW-1185">Reference proteome</keyword>
<reference evidence="2 3" key="1">
    <citation type="journal article" date="2019" name="Genome Biol. Evol.">
        <title>Insights into the evolution of the New World diploid cottons (Gossypium, subgenus Houzingenia) based on genome sequencing.</title>
        <authorList>
            <person name="Grover C.E."/>
            <person name="Arick M.A. 2nd"/>
            <person name="Thrash A."/>
            <person name="Conover J.L."/>
            <person name="Sanders W.S."/>
            <person name="Peterson D.G."/>
            <person name="Frelichowski J.E."/>
            <person name="Scheffler J.A."/>
            <person name="Scheffler B.E."/>
            <person name="Wendel J.F."/>
        </authorList>
    </citation>
    <scope>NUCLEOTIDE SEQUENCE [LARGE SCALE GENOMIC DNA]</scope>
    <source>
        <strain evidence="2">8</strain>
        <tissue evidence="2">Leaf</tissue>
    </source>
</reference>
<name>A0A7J9F5Y9_9ROSI</name>
<dbReference type="Proteomes" id="UP000593568">
    <property type="component" value="Unassembled WGS sequence"/>
</dbReference>
<feature type="non-terminal residue" evidence="2">
    <location>
        <position position="1"/>
    </location>
</feature>
<organism evidence="2 3">
    <name type="scientific">Gossypium trilobum</name>
    <dbReference type="NCBI Taxonomy" id="34281"/>
    <lineage>
        <taxon>Eukaryota</taxon>
        <taxon>Viridiplantae</taxon>
        <taxon>Streptophyta</taxon>
        <taxon>Embryophyta</taxon>
        <taxon>Tracheophyta</taxon>
        <taxon>Spermatophyta</taxon>
        <taxon>Magnoliopsida</taxon>
        <taxon>eudicotyledons</taxon>
        <taxon>Gunneridae</taxon>
        <taxon>Pentapetalae</taxon>
        <taxon>rosids</taxon>
        <taxon>malvids</taxon>
        <taxon>Malvales</taxon>
        <taxon>Malvaceae</taxon>
        <taxon>Malvoideae</taxon>
        <taxon>Gossypium</taxon>
    </lineage>
</organism>
<evidence type="ECO:0000313" key="3">
    <source>
        <dbReference type="Proteomes" id="UP000593568"/>
    </source>
</evidence>
<dbReference type="AlphaFoldDB" id="A0A7J9F5Y9"/>
<dbReference type="EMBL" id="JABEZW010000011">
    <property type="protein sequence ID" value="MBA0780713.1"/>
    <property type="molecule type" value="Genomic_DNA"/>
</dbReference>
<dbReference type="GO" id="GO:0005634">
    <property type="term" value="C:nucleus"/>
    <property type="evidence" value="ECO:0007669"/>
    <property type="project" value="TreeGrafter"/>
</dbReference>
<comment type="caution">
    <text evidence="2">The sequence shown here is derived from an EMBL/GenBank/DDBJ whole genome shotgun (WGS) entry which is preliminary data.</text>
</comment>
<proteinExistence type="predicted"/>
<sequence length="180" mass="19689">PGATVTGAYDSYRTHGAPSFQNQHPSPVQPHFVKPLESKSSYGNFQEQQKTACPQLPNLQYPMAQQAPQNYQPPTQTVQSLETQRVSKLQIQTNPRIASNLPLGLPKLDKEGPNNNAIAKPAYISVSLPKSSEKVLSNDAADTVLKAGVFPKSLKSYVQRALALCKDEKQSAACQEIMKE</sequence>
<dbReference type="PANTHER" id="PTHR12436:SF4">
    <property type="entry name" value="LEUKOCYTE RECEPTOR CLUSTER MEMBER 8"/>
    <property type="match status" value="1"/>
</dbReference>
<feature type="region of interest" description="Disordered" evidence="1">
    <location>
        <begin position="1"/>
        <end position="50"/>
    </location>
</feature>
<gene>
    <name evidence="2" type="ORF">Gotri_004781</name>
</gene>
<feature type="compositionally biased region" description="Polar residues" evidence="1">
    <location>
        <begin position="38"/>
        <end position="50"/>
    </location>
</feature>